<organism evidence="2 3">
    <name type="scientific">Orchesella dallaii</name>
    <dbReference type="NCBI Taxonomy" id="48710"/>
    <lineage>
        <taxon>Eukaryota</taxon>
        <taxon>Metazoa</taxon>
        <taxon>Ecdysozoa</taxon>
        <taxon>Arthropoda</taxon>
        <taxon>Hexapoda</taxon>
        <taxon>Collembola</taxon>
        <taxon>Entomobryomorpha</taxon>
        <taxon>Entomobryoidea</taxon>
        <taxon>Orchesellidae</taxon>
        <taxon>Orchesellinae</taxon>
        <taxon>Orchesella</taxon>
    </lineage>
</organism>
<keyword evidence="3" id="KW-1185">Reference proteome</keyword>
<dbReference type="Proteomes" id="UP001642540">
    <property type="component" value="Unassembled WGS sequence"/>
</dbReference>
<gene>
    <name evidence="2" type="ORF">ODALV1_LOCUS22278</name>
</gene>
<dbReference type="EMBL" id="CAXLJM020000075">
    <property type="protein sequence ID" value="CAL8128512.1"/>
    <property type="molecule type" value="Genomic_DNA"/>
</dbReference>
<feature type="transmembrane region" description="Helical" evidence="1">
    <location>
        <begin position="352"/>
        <end position="370"/>
    </location>
</feature>
<evidence type="ECO:0000313" key="3">
    <source>
        <dbReference type="Proteomes" id="UP001642540"/>
    </source>
</evidence>
<feature type="transmembrane region" description="Helical" evidence="1">
    <location>
        <begin position="409"/>
        <end position="431"/>
    </location>
</feature>
<dbReference type="Gene3D" id="1.10.287.70">
    <property type="match status" value="1"/>
</dbReference>
<accession>A0ABP1RHL4</accession>
<keyword evidence="1" id="KW-1133">Transmembrane helix</keyword>
<comment type="caution">
    <text evidence="2">The sequence shown here is derived from an EMBL/GenBank/DDBJ whole genome shotgun (WGS) entry which is preliminary data.</text>
</comment>
<sequence length="702" mass="81756">MASGSVGMWPQTQNMLLSHFRDSTIQFLWEENTALSSLLFHHCILLHCILISFDFIRLQQYFELNGNPIYSRLQFACDICDHNHTVNYNELIFKEDALKWILRSNARVIFNQRFTLKDLLLVSDSIFPSKRFGHGVLQTEIDRKYRYIPMKVPTVILLETSLTTGNILKVVKSTRIVISEMTSALLIFVDSNLKFVSIGCFTCEQFVEHYAKWKSVPMYPVTFQSIPTKLIGTFQNLGKYWRKLHSKIQFENSDNNIDHNCYSILNRNKDETCETYKSFFKEKNCSSFTFCTYYFSDDLKLQSITSNLLHFKYLSLIFPFVLKHTDFTFQVLLPKVRVLESGLGAYLTPFDIKIWICTVISIVVIFLWFWGKEEDNFTQVVFWQFATLIEQDGPQLTLKKTRLGGKTIVLIWIMVAILLRLFYTASLYSFMTAEIEPDDFPQTIEEVVNRDDFEFLLTPEFFTKLNSWFWEHSSNHLPQVRNFYFGIITKAVFVTNRHLEIQTLQNLSNGNSVRVVRYPHVNTNVHSRREFFSTHSLLSVEKAFLKVATLCEGDCNSNSNVGLVGQKIFHRIIPEQRSPLLRSFEFWTLRFTNFATLSFSKFFGSFIHSGLYELSIKHYKLLSQVKNMRKVNKLGTLKMSNASLFSFVFLADQKEVFVEEEDPTKLSALKGTLLIGTFMLSAASTVFLFELRSYILNKWASC</sequence>
<name>A0ABP1RHL4_9HEXA</name>
<keyword evidence="1" id="KW-0812">Transmembrane</keyword>
<protein>
    <submittedName>
        <fullName evidence="2">Uncharacterized protein</fullName>
    </submittedName>
</protein>
<keyword evidence="1" id="KW-0472">Membrane</keyword>
<reference evidence="2 3" key="1">
    <citation type="submission" date="2024-08" db="EMBL/GenBank/DDBJ databases">
        <authorList>
            <person name="Cucini C."/>
            <person name="Frati F."/>
        </authorList>
    </citation>
    <scope>NUCLEOTIDE SEQUENCE [LARGE SCALE GENOMIC DNA]</scope>
</reference>
<feature type="transmembrane region" description="Helical" evidence="1">
    <location>
        <begin position="671"/>
        <end position="689"/>
    </location>
</feature>
<evidence type="ECO:0000256" key="1">
    <source>
        <dbReference type="SAM" id="Phobius"/>
    </source>
</evidence>
<evidence type="ECO:0000313" key="2">
    <source>
        <dbReference type="EMBL" id="CAL8128512.1"/>
    </source>
</evidence>
<proteinExistence type="predicted"/>